<proteinExistence type="predicted"/>
<dbReference type="AlphaFoldDB" id="A0A9P5AMP2"/>
<gene>
    <name evidence="3" type="ORF">FBEOM_4482</name>
</gene>
<dbReference type="EMBL" id="PVQB02000188">
    <property type="protein sequence ID" value="KAF4341580.1"/>
    <property type="molecule type" value="Genomic_DNA"/>
</dbReference>
<reference evidence="3" key="2">
    <citation type="submission" date="2020-02" db="EMBL/GenBank/DDBJ databases">
        <title>Identification and distribution of gene clusters putatively required for synthesis of sphingolipid metabolism inhibitors in phylogenetically diverse species of the filamentous fungus Fusarium.</title>
        <authorList>
            <person name="Kim H.-S."/>
            <person name="Busman M."/>
            <person name="Brown D.W."/>
            <person name="Divon H."/>
            <person name="Uhlig S."/>
            <person name="Proctor R.H."/>
        </authorList>
    </citation>
    <scope>NUCLEOTIDE SEQUENCE</scope>
    <source>
        <strain evidence="3">NRRL 25174</strain>
    </source>
</reference>
<comment type="caution">
    <text evidence="3">The sequence shown here is derived from an EMBL/GenBank/DDBJ whole genome shotgun (WGS) entry which is preliminary data.</text>
</comment>
<feature type="compositionally biased region" description="Low complexity" evidence="1">
    <location>
        <begin position="152"/>
        <end position="206"/>
    </location>
</feature>
<evidence type="ECO:0000313" key="3">
    <source>
        <dbReference type="EMBL" id="KAF4341580.1"/>
    </source>
</evidence>
<dbReference type="OrthoDB" id="5093082at2759"/>
<dbReference type="Proteomes" id="UP000730481">
    <property type="component" value="Unassembled WGS sequence"/>
</dbReference>
<keyword evidence="2" id="KW-0732">Signal</keyword>
<sequence>MQPQITFIVSWLCLFLTAFALPTREVSACISEISLPTITLRPSQGVYENVYTRTYQDFAPQGLTTVVYTLTQTCSTIDCPVPLETAPPAGFTQAVVADGTVTATLTFPTQSLAAYSSVGYVVMPIHTAAPAQGDSSFDRKPDSGTLDTFDTSSPNNGSSADNSSDSSHSNAPSSASSAVTPSYSSSSDAKNTPNTSTKASSTSANPHSNDNSGSNSEATWTISVAGATKLDLRTFTTVLIASILISASF</sequence>
<feature type="chain" id="PRO_5040198065" evidence="2">
    <location>
        <begin position="21"/>
        <end position="249"/>
    </location>
</feature>
<feature type="compositionally biased region" description="Polar residues" evidence="1">
    <location>
        <begin position="207"/>
        <end position="217"/>
    </location>
</feature>
<evidence type="ECO:0000256" key="1">
    <source>
        <dbReference type="SAM" id="MobiDB-lite"/>
    </source>
</evidence>
<name>A0A9P5AMP2_9HYPO</name>
<organism evidence="3 4">
    <name type="scientific">Fusarium beomiforme</name>
    <dbReference type="NCBI Taxonomy" id="44412"/>
    <lineage>
        <taxon>Eukaryota</taxon>
        <taxon>Fungi</taxon>
        <taxon>Dikarya</taxon>
        <taxon>Ascomycota</taxon>
        <taxon>Pezizomycotina</taxon>
        <taxon>Sordariomycetes</taxon>
        <taxon>Hypocreomycetidae</taxon>
        <taxon>Hypocreales</taxon>
        <taxon>Nectriaceae</taxon>
        <taxon>Fusarium</taxon>
        <taxon>Fusarium burgessii species complex</taxon>
    </lineage>
</organism>
<feature type="region of interest" description="Disordered" evidence="1">
    <location>
        <begin position="130"/>
        <end position="217"/>
    </location>
</feature>
<keyword evidence="4" id="KW-1185">Reference proteome</keyword>
<accession>A0A9P5AMP2</accession>
<evidence type="ECO:0000256" key="2">
    <source>
        <dbReference type="SAM" id="SignalP"/>
    </source>
</evidence>
<feature type="signal peptide" evidence="2">
    <location>
        <begin position="1"/>
        <end position="20"/>
    </location>
</feature>
<evidence type="ECO:0000313" key="4">
    <source>
        <dbReference type="Proteomes" id="UP000730481"/>
    </source>
</evidence>
<reference evidence="3" key="1">
    <citation type="journal article" date="2017" name="Mycologia">
        <title>Fusarium algeriense, sp. nov., a novel toxigenic crown rot pathogen of durum wheat from Algeria is nested in the Fusarium burgessii species complex.</title>
        <authorList>
            <person name="Laraba I."/>
            <person name="Keddad A."/>
            <person name="Boureghda H."/>
            <person name="Abdallah N."/>
            <person name="Vaughan M.M."/>
            <person name="Proctor R.H."/>
            <person name="Busman M."/>
            <person name="O'Donnell K."/>
        </authorList>
    </citation>
    <scope>NUCLEOTIDE SEQUENCE</scope>
    <source>
        <strain evidence="3">NRRL 25174</strain>
    </source>
</reference>
<protein>
    <submittedName>
        <fullName evidence="3">Uncharacterized protein</fullName>
    </submittedName>
</protein>